<gene>
    <name evidence="3" type="primary">pilV</name>
    <name evidence="3" type="ORF">DWB85_12920</name>
</gene>
<evidence type="ECO:0000259" key="2">
    <source>
        <dbReference type="Pfam" id="PF22150"/>
    </source>
</evidence>
<evidence type="ECO:0000313" key="4">
    <source>
        <dbReference type="Proteomes" id="UP000265509"/>
    </source>
</evidence>
<evidence type="ECO:0000313" key="3">
    <source>
        <dbReference type="EMBL" id="RLQ21417.1"/>
    </source>
</evidence>
<keyword evidence="1" id="KW-0812">Transmembrane</keyword>
<dbReference type="NCBIfam" id="TIGR02523">
    <property type="entry name" value="type_IV_pilV"/>
    <property type="match status" value="1"/>
</dbReference>
<dbReference type="OrthoDB" id="5741561at2"/>
<keyword evidence="1" id="KW-1133">Transmembrane helix</keyword>
<keyword evidence="1" id="KW-0472">Membrane</keyword>
<dbReference type="AlphaFoldDB" id="A0A3L7DV20"/>
<protein>
    <submittedName>
        <fullName evidence="3">Type IV pilus modification protein PilV</fullName>
    </submittedName>
</protein>
<dbReference type="EMBL" id="QRAN01000013">
    <property type="protein sequence ID" value="RLQ21417.1"/>
    <property type="molecule type" value="Genomic_DNA"/>
</dbReference>
<feature type="domain" description="Type IV pilin Tt1218-like" evidence="2">
    <location>
        <begin position="40"/>
        <end position="110"/>
    </location>
</feature>
<feature type="transmembrane region" description="Helical" evidence="1">
    <location>
        <begin position="18"/>
        <end position="38"/>
    </location>
</feature>
<sequence length="190" mass="19599">MRALNAAGIGRQKPQTGVALIEVAIAILVIAVGAIGLASMQLSAKRAGFEAVQRTFASGVAMDILERMRLNPGVLDSYESTVGGATLSTPGSTCLGASCTEAQLVAADLWAWEQALDGAAETRGGASVGGLLNPTGCIDVDGRQVEVTIAWESYETLSDPDATNTCGQGNYGASDANRHLLVVNTYIVEL</sequence>
<name>A0A3L7DV20_9GAMM</name>
<accession>A0A3L7DV20</accession>
<dbReference type="RefSeq" id="WP_117955293.1">
    <property type="nucleotide sequence ID" value="NZ_QRAN01000013.1"/>
</dbReference>
<reference evidence="3 4" key="1">
    <citation type="submission" date="2018-07" db="EMBL/GenBank/DDBJ databases">
        <title>Halioglobus sp. genome submission.</title>
        <authorList>
            <person name="Ye M.-Q."/>
            <person name="Du Z.-J."/>
        </authorList>
    </citation>
    <scope>NUCLEOTIDE SEQUENCE [LARGE SCALE GENOMIC DNA]</scope>
    <source>
        <strain evidence="3 4">U0301</strain>
    </source>
</reference>
<keyword evidence="4" id="KW-1185">Reference proteome</keyword>
<organism evidence="3 4">
    <name type="scientific">Seongchinamella sediminis</name>
    <dbReference type="NCBI Taxonomy" id="2283635"/>
    <lineage>
        <taxon>Bacteria</taxon>
        <taxon>Pseudomonadati</taxon>
        <taxon>Pseudomonadota</taxon>
        <taxon>Gammaproteobacteria</taxon>
        <taxon>Cellvibrionales</taxon>
        <taxon>Halieaceae</taxon>
        <taxon>Seongchinamella</taxon>
    </lineage>
</organism>
<dbReference type="InterPro" id="IPR013362">
    <property type="entry name" value="Pilus_4_PilV"/>
</dbReference>
<comment type="caution">
    <text evidence="3">The sequence shown here is derived from an EMBL/GenBank/DDBJ whole genome shotgun (WGS) entry which is preliminary data.</text>
</comment>
<dbReference type="Proteomes" id="UP000265509">
    <property type="component" value="Unassembled WGS sequence"/>
</dbReference>
<dbReference type="InterPro" id="IPR054402">
    <property type="entry name" value="Tt1218-like_dom"/>
</dbReference>
<evidence type="ECO:0000256" key="1">
    <source>
        <dbReference type="SAM" id="Phobius"/>
    </source>
</evidence>
<proteinExistence type="predicted"/>
<dbReference type="Pfam" id="PF22150">
    <property type="entry name" value="Tt1218-like"/>
    <property type="match status" value="1"/>
</dbReference>